<dbReference type="PANTHER" id="PTHR13124:SF12">
    <property type="entry name" value="LARGE RIBOSOMAL SUBUNIT PROTEIN ML46"/>
    <property type="match status" value="1"/>
</dbReference>
<accession>A0ABQ7QLB4</accession>
<dbReference type="InterPro" id="IPR021757">
    <property type="entry name" value="Ribosomal_mL46_N"/>
</dbReference>
<evidence type="ECO:0000313" key="11">
    <source>
        <dbReference type="EMBL" id="KAG7306029.1"/>
    </source>
</evidence>
<keyword evidence="12" id="KW-1185">Reference proteome</keyword>
<dbReference type="Gene3D" id="3.90.79.10">
    <property type="entry name" value="Nucleoside Triphosphate Pyrophosphohydrolase"/>
    <property type="match status" value="1"/>
</dbReference>
<feature type="domain" description="Large ribosomal subunit protein mL46 N-terminal" evidence="10">
    <location>
        <begin position="30"/>
        <end position="125"/>
    </location>
</feature>
<keyword evidence="3" id="KW-0809">Transit peptide</keyword>
<evidence type="ECO:0000313" key="12">
    <source>
        <dbReference type="Proteomes" id="UP000823941"/>
    </source>
</evidence>
<comment type="similarity">
    <text evidence="2">Belongs to the mitochondrion-specific ribosomal protein mL46 family.</text>
</comment>
<sequence>MFRTLINAEAKFCQRILLRGVNTSSSTGTWDVLAGLCIERLPVVTPPLNDMQKKYKKLLDTIEVERSLKSDHEIRRENDKKQAELMKSESSDVDTVSKITAQDFEDAANEELAQFKFAPIETEADKKGDKTSTERFLQKHLVLVKQTKLGSDVKSILPQGAWREGETLRQTAERVLLEQCGDLQVQFYGNAPCGFYKYKYPKEVNGKVGAKVFFYYASYKGGAATKDKSAVTWLSRQELSEILPERYHKSVAEFLIDEAH</sequence>
<dbReference type="PANTHER" id="PTHR13124">
    <property type="entry name" value="39S RIBOSOMAL PROTEIN L46, MITOCHONDRIAL PRECURSOR-RELATED"/>
    <property type="match status" value="1"/>
</dbReference>
<evidence type="ECO:0000256" key="5">
    <source>
        <dbReference type="ARBA" id="ARBA00023128"/>
    </source>
</evidence>
<comment type="subcellular location">
    <subcellularLocation>
        <location evidence="1">Mitochondrion</location>
    </subcellularLocation>
</comment>
<dbReference type="InterPro" id="IPR040008">
    <property type="entry name" value="Ribosomal_mL46"/>
</dbReference>
<feature type="domain" description="Nudix hydrolase" evidence="9">
    <location>
        <begin position="139"/>
        <end position="251"/>
    </location>
</feature>
<dbReference type="InterPro" id="IPR000086">
    <property type="entry name" value="NUDIX_hydrolase_dom"/>
</dbReference>
<keyword evidence="5" id="KW-0496">Mitochondrion</keyword>
<evidence type="ECO:0000256" key="2">
    <source>
        <dbReference type="ARBA" id="ARBA00009070"/>
    </source>
</evidence>
<evidence type="ECO:0000256" key="3">
    <source>
        <dbReference type="ARBA" id="ARBA00022946"/>
    </source>
</evidence>
<dbReference type="Pfam" id="PF11788">
    <property type="entry name" value="MRP-L46"/>
    <property type="match status" value="1"/>
</dbReference>
<evidence type="ECO:0000259" key="10">
    <source>
        <dbReference type="Pfam" id="PF11788"/>
    </source>
</evidence>
<organism evidence="11 12">
    <name type="scientific">Plutella xylostella</name>
    <name type="common">Diamondback moth</name>
    <name type="synonym">Plutella maculipennis</name>
    <dbReference type="NCBI Taxonomy" id="51655"/>
    <lineage>
        <taxon>Eukaryota</taxon>
        <taxon>Metazoa</taxon>
        <taxon>Ecdysozoa</taxon>
        <taxon>Arthropoda</taxon>
        <taxon>Hexapoda</taxon>
        <taxon>Insecta</taxon>
        <taxon>Pterygota</taxon>
        <taxon>Neoptera</taxon>
        <taxon>Endopterygota</taxon>
        <taxon>Lepidoptera</taxon>
        <taxon>Glossata</taxon>
        <taxon>Ditrysia</taxon>
        <taxon>Yponomeutoidea</taxon>
        <taxon>Plutellidae</taxon>
        <taxon>Plutella</taxon>
    </lineage>
</organism>
<gene>
    <name evidence="11" type="ORF">JYU34_008601</name>
</gene>
<keyword evidence="6" id="KW-0687">Ribonucleoprotein</keyword>
<name>A0ABQ7QLB4_PLUXY</name>
<comment type="caution">
    <text evidence="11">The sequence shown here is derived from an EMBL/GenBank/DDBJ whole genome shotgun (WGS) entry which is preliminary data.</text>
</comment>
<dbReference type="Pfam" id="PF00293">
    <property type="entry name" value="NUDIX"/>
    <property type="match status" value="1"/>
</dbReference>
<keyword evidence="4" id="KW-0689">Ribosomal protein</keyword>
<reference evidence="11 12" key="1">
    <citation type="submission" date="2021-06" db="EMBL/GenBank/DDBJ databases">
        <title>A haploid diamondback moth (Plutella xylostella L.) genome assembly resolves 31 chromosomes and identifies a diamide resistance mutation.</title>
        <authorList>
            <person name="Ward C.M."/>
            <person name="Perry K.D."/>
            <person name="Baker G."/>
            <person name="Powis K."/>
            <person name="Heckel D.G."/>
            <person name="Baxter S.W."/>
        </authorList>
    </citation>
    <scope>NUCLEOTIDE SEQUENCE [LARGE SCALE GENOMIC DNA]</scope>
    <source>
        <strain evidence="11 12">LV</strain>
        <tissue evidence="11">Single pupa</tissue>
    </source>
</reference>
<evidence type="ECO:0000256" key="7">
    <source>
        <dbReference type="ARBA" id="ARBA00035190"/>
    </source>
</evidence>
<evidence type="ECO:0000256" key="6">
    <source>
        <dbReference type="ARBA" id="ARBA00023274"/>
    </source>
</evidence>
<dbReference type="Proteomes" id="UP000823941">
    <property type="component" value="Chromosome 12"/>
</dbReference>
<evidence type="ECO:0000259" key="9">
    <source>
        <dbReference type="Pfam" id="PF00293"/>
    </source>
</evidence>
<dbReference type="SUPFAM" id="SSF55811">
    <property type="entry name" value="Nudix"/>
    <property type="match status" value="1"/>
</dbReference>
<protein>
    <recommendedName>
        <fullName evidence="7">Large ribosomal subunit protein mL46</fullName>
    </recommendedName>
    <alternativeName>
        <fullName evidence="8">39S ribosomal protein L46, mitochondrial</fullName>
    </alternativeName>
</protein>
<dbReference type="CDD" id="cd04661">
    <property type="entry name" value="NUDIX_MRP_L46"/>
    <property type="match status" value="1"/>
</dbReference>
<dbReference type="InterPro" id="IPR033650">
    <property type="entry name" value="Ribosomal_mL46_NUDIX"/>
</dbReference>
<dbReference type="EMBL" id="JAHIBW010000012">
    <property type="protein sequence ID" value="KAG7306029.1"/>
    <property type="molecule type" value="Genomic_DNA"/>
</dbReference>
<evidence type="ECO:0000256" key="8">
    <source>
        <dbReference type="ARBA" id="ARBA00035534"/>
    </source>
</evidence>
<proteinExistence type="inferred from homology"/>
<dbReference type="InterPro" id="IPR015797">
    <property type="entry name" value="NUDIX_hydrolase-like_dom_sf"/>
</dbReference>
<evidence type="ECO:0000256" key="4">
    <source>
        <dbReference type="ARBA" id="ARBA00022980"/>
    </source>
</evidence>
<evidence type="ECO:0000256" key="1">
    <source>
        <dbReference type="ARBA" id="ARBA00004173"/>
    </source>
</evidence>